<dbReference type="Gene3D" id="2.60.120.10">
    <property type="entry name" value="Jelly Rolls"/>
    <property type="match status" value="1"/>
</dbReference>
<dbReference type="PROSITE" id="PS00889">
    <property type="entry name" value="CNMP_BINDING_2"/>
    <property type="match status" value="1"/>
</dbReference>
<dbReference type="PROSITE" id="PS50042">
    <property type="entry name" value="CNMP_BINDING_3"/>
    <property type="match status" value="1"/>
</dbReference>
<evidence type="ECO:0000256" key="3">
    <source>
        <dbReference type="ARBA" id="ARBA00023163"/>
    </source>
</evidence>
<dbReference type="CDD" id="cd00038">
    <property type="entry name" value="CAP_ED"/>
    <property type="match status" value="1"/>
</dbReference>
<dbReference type="GO" id="GO:0003677">
    <property type="term" value="F:DNA binding"/>
    <property type="evidence" value="ECO:0007669"/>
    <property type="project" value="UniProtKB-KW"/>
</dbReference>
<dbReference type="RefSeq" id="WP_119766313.1">
    <property type="nucleotide sequence ID" value="NZ_QYUJ01000014.1"/>
</dbReference>
<dbReference type="InterPro" id="IPR050397">
    <property type="entry name" value="Env_Response_Regulators"/>
</dbReference>
<evidence type="ECO:0000313" key="5">
    <source>
        <dbReference type="EMBL" id="RJF73553.1"/>
    </source>
</evidence>
<feature type="domain" description="Cyclic nucleotide-binding" evidence="4">
    <location>
        <begin position="12"/>
        <end position="115"/>
    </location>
</feature>
<dbReference type="InterPro" id="IPR018488">
    <property type="entry name" value="cNMP-bd_CS"/>
</dbReference>
<organism evidence="5 6">
    <name type="scientific">Deinococcus cavernae</name>
    <dbReference type="NCBI Taxonomy" id="2320857"/>
    <lineage>
        <taxon>Bacteria</taxon>
        <taxon>Thermotogati</taxon>
        <taxon>Deinococcota</taxon>
        <taxon>Deinococci</taxon>
        <taxon>Deinococcales</taxon>
        <taxon>Deinococcaceae</taxon>
        <taxon>Deinococcus</taxon>
    </lineage>
</organism>
<keyword evidence="3" id="KW-0804">Transcription</keyword>
<evidence type="ECO:0000256" key="1">
    <source>
        <dbReference type="ARBA" id="ARBA00023015"/>
    </source>
</evidence>
<evidence type="ECO:0000259" key="4">
    <source>
        <dbReference type="PROSITE" id="PS50042"/>
    </source>
</evidence>
<keyword evidence="6" id="KW-1185">Reference proteome</keyword>
<dbReference type="InterPro" id="IPR014710">
    <property type="entry name" value="RmlC-like_jellyroll"/>
</dbReference>
<dbReference type="InterPro" id="IPR012318">
    <property type="entry name" value="HTH_CRP"/>
</dbReference>
<proteinExistence type="predicted"/>
<dbReference type="Gene3D" id="1.10.10.10">
    <property type="entry name" value="Winged helix-like DNA-binding domain superfamily/Winged helix DNA-binding domain"/>
    <property type="match status" value="1"/>
</dbReference>
<dbReference type="SUPFAM" id="SSF51206">
    <property type="entry name" value="cAMP-binding domain-like"/>
    <property type="match status" value="1"/>
</dbReference>
<sequence length="230" mass="25595">MSHLDALRRSPLFARVPEEALRDTARIVIERQFQPGTLLLEQDVTGDTLHILTHGMVRVTRASVAGRERILGDIYAPSVVGETAVLDQGERSASVRAMTEVRTLMLHREHFEQLLQRHPRLLWNLTVMLAQRVTALNDELIVLGQDTQAALAHVFAGMYRQRLAAGMPDAPVLPLSTADVMARVSASRETVTRVLRRMEQQGLLKTTPAGVRLLDPALLEELSLDSDDLD</sequence>
<dbReference type="AlphaFoldDB" id="A0A418VBP7"/>
<keyword evidence="1" id="KW-0805">Transcription regulation</keyword>
<dbReference type="SUPFAM" id="SSF46785">
    <property type="entry name" value="Winged helix' DNA-binding domain"/>
    <property type="match status" value="1"/>
</dbReference>
<dbReference type="OrthoDB" id="61017at2"/>
<dbReference type="Proteomes" id="UP000286287">
    <property type="component" value="Unassembled WGS sequence"/>
</dbReference>
<dbReference type="SMART" id="SM00100">
    <property type="entry name" value="cNMP"/>
    <property type="match status" value="1"/>
</dbReference>
<evidence type="ECO:0000313" key="6">
    <source>
        <dbReference type="Proteomes" id="UP000286287"/>
    </source>
</evidence>
<dbReference type="EMBL" id="QYUJ01000014">
    <property type="protein sequence ID" value="RJF73553.1"/>
    <property type="molecule type" value="Genomic_DNA"/>
</dbReference>
<dbReference type="InterPro" id="IPR036388">
    <property type="entry name" value="WH-like_DNA-bd_sf"/>
</dbReference>
<name>A0A418VBP7_9DEIO</name>
<gene>
    <name evidence="5" type="ORF">D3875_05985</name>
</gene>
<dbReference type="InterPro" id="IPR018490">
    <property type="entry name" value="cNMP-bd_dom_sf"/>
</dbReference>
<evidence type="ECO:0000256" key="2">
    <source>
        <dbReference type="ARBA" id="ARBA00023125"/>
    </source>
</evidence>
<protein>
    <submittedName>
        <fullName evidence="5">Crp/Fnr family transcriptional regulator</fullName>
    </submittedName>
</protein>
<dbReference type="Pfam" id="PF13545">
    <property type="entry name" value="HTH_Crp_2"/>
    <property type="match status" value="1"/>
</dbReference>
<reference evidence="5 6" key="1">
    <citation type="submission" date="2018-09" db="EMBL/GenBank/DDBJ databases">
        <authorList>
            <person name="Zhu H."/>
        </authorList>
    </citation>
    <scope>NUCLEOTIDE SEQUENCE [LARGE SCALE GENOMIC DNA]</scope>
    <source>
        <strain evidence="5 6">K2S05-167</strain>
    </source>
</reference>
<dbReference type="PANTHER" id="PTHR24567">
    <property type="entry name" value="CRP FAMILY TRANSCRIPTIONAL REGULATORY PROTEIN"/>
    <property type="match status" value="1"/>
</dbReference>
<dbReference type="PANTHER" id="PTHR24567:SF68">
    <property type="entry name" value="DNA-BINDING TRANSCRIPTIONAL DUAL REGULATOR CRP"/>
    <property type="match status" value="1"/>
</dbReference>
<dbReference type="Pfam" id="PF00027">
    <property type="entry name" value="cNMP_binding"/>
    <property type="match status" value="1"/>
</dbReference>
<dbReference type="SMART" id="SM00419">
    <property type="entry name" value="HTH_CRP"/>
    <property type="match status" value="1"/>
</dbReference>
<keyword evidence="2" id="KW-0238">DNA-binding</keyword>
<accession>A0A418VBP7</accession>
<dbReference type="GO" id="GO:0003700">
    <property type="term" value="F:DNA-binding transcription factor activity"/>
    <property type="evidence" value="ECO:0007669"/>
    <property type="project" value="TreeGrafter"/>
</dbReference>
<dbReference type="InterPro" id="IPR036390">
    <property type="entry name" value="WH_DNA-bd_sf"/>
</dbReference>
<dbReference type="GO" id="GO:0005829">
    <property type="term" value="C:cytosol"/>
    <property type="evidence" value="ECO:0007669"/>
    <property type="project" value="TreeGrafter"/>
</dbReference>
<dbReference type="InterPro" id="IPR000595">
    <property type="entry name" value="cNMP-bd_dom"/>
</dbReference>
<comment type="caution">
    <text evidence="5">The sequence shown here is derived from an EMBL/GenBank/DDBJ whole genome shotgun (WGS) entry which is preliminary data.</text>
</comment>